<dbReference type="OrthoDB" id="9809425at2"/>
<dbReference type="Proteomes" id="UP000018291">
    <property type="component" value="Unassembled WGS sequence"/>
</dbReference>
<dbReference type="Pfam" id="PF00528">
    <property type="entry name" value="BPD_transp_1"/>
    <property type="match status" value="1"/>
</dbReference>
<keyword evidence="10" id="KW-1185">Reference proteome</keyword>
<dbReference type="Pfam" id="PF19300">
    <property type="entry name" value="BPD_transp_1_N"/>
    <property type="match status" value="1"/>
</dbReference>
<evidence type="ECO:0000313" key="9">
    <source>
        <dbReference type="EMBL" id="CCM64946.1"/>
    </source>
</evidence>
<keyword evidence="6 7" id="KW-0472">Membrane</keyword>
<dbReference type="Gene3D" id="1.10.3720.10">
    <property type="entry name" value="MetI-like"/>
    <property type="match status" value="1"/>
</dbReference>
<accession>R4Z626</accession>
<organism evidence="9 10">
    <name type="scientific">Candidatus Neomicrothrix parvicella RN1</name>
    <dbReference type="NCBI Taxonomy" id="1229780"/>
    <lineage>
        <taxon>Bacteria</taxon>
        <taxon>Bacillati</taxon>
        <taxon>Actinomycetota</taxon>
        <taxon>Acidimicrobiia</taxon>
        <taxon>Acidimicrobiales</taxon>
        <taxon>Microthrixaceae</taxon>
        <taxon>Candidatus Neomicrothrix</taxon>
    </lineage>
</organism>
<dbReference type="RefSeq" id="WP_012229311.1">
    <property type="nucleotide sequence ID" value="NZ_HG422565.1"/>
</dbReference>
<dbReference type="GO" id="GO:0055085">
    <property type="term" value="P:transmembrane transport"/>
    <property type="evidence" value="ECO:0007669"/>
    <property type="project" value="InterPro"/>
</dbReference>
<keyword evidence="4 7" id="KW-0812">Transmembrane</keyword>
<dbReference type="STRING" id="1229780.BN381_50088"/>
<keyword evidence="3" id="KW-1003">Cell membrane</keyword>
<dbReference type="SUPFAM" id="SSF161098">
    <property type="entry name" value="MetI-like"/>
    <property type="match status" value="1"/>
</dbReference>
<evidence type="ECO:0000313" key="10">
    <source>
        <dbReference type="Proteomes" id="UP000018291"/>
    </source>
</evidence>
<evidence type="ECO:0000256" key="2">
    <source>
        <dbReference type="ARBA" id="ARBA00022448"/>
    </source>
</evidence>
<name>R4Z626_9ACTN</name>
<feature type="transmembrane region" description="Helical" evidence="7">
    <location>
        <begin position="132"/>
        <end position="156"/>
    </location>
</feature>
<dbReference type="AlphaFoldDB" id="R4Z626"/>
<evidence type="ECO:0000256" key="1">
    <source>
        <dbReference type="ARBA" id="ARBA00004651"/>
    </source>
</evidence>
<comment type="subcellular location">
    <subcellularLocation>
        <location evidence="1 7">Cell membrane</location>
        <topology evidence="1 7">Multi-pass membrane protein</topology>
    </subcellularLocation>
</comment>
<dbReference type="InterPro" id="IPR045621">
    <property type="entry name" value="BPD_transp_1_N"/>
</dbReference>
<evidence type="ECO:0000256" key="7">
    <source>
        <dbReference type="RuleBase" id="RU363032"/>
    </source>
</evidence>
<comment type="caution">
    <text evidence="9">The sequence shown here is derived from an EMBL/GenBank/DDBJ whole genome shotgun (WGS) entry which is preliminary data.</text>
</comment>
<sequence length="315" mass="34410">MTKFVLTRLFQLVVVVLVVTFVTSVVMSFLPGDPVKVIAPFADNQQREAIRADLHLDDPVPVRYVKWLGGFVTGDLGNYYTVSSTRPVADRFWPALRTSAILMLWAQFLALAMAVPAAIWSASHEGGFADRAISNSAYAALSIPGFALTLLLAYWLGVKWQVLPPSGWRDPWYDTVGHLRRVIVPAFALSLGPAAIYMRLLRTDLIATLRQDFITMARAKGLTPRRIMWRHALRASSITLLTVAGLSVGTMIGSALVVEVIFGIPGLGTLTAEAIIGLQYGALQTYVAAMAILFVVVNIGVDILYGVVDPRIRNV</sequence>
<feature type="transmembrane region" description="Helical" evidence="7">
    <location>
        <begin position="238"/>
        <end position="265"/>
    </location>
</feature>
<feature type="transmembrane region" description="Helical" evidence="7">
    <location>
        <begin position="12"/>
        <end position="30"/>
    </location>
</feature>
<dbReference type="PROSITE" id="PS50928">
    <property type="entry name" value="ABC_TM1"/>
    <property type="match status" value="1"/>
</dbReference>
<dbReference type="eggNOG" id="COG0601">
    <property type="taxonomic scope" value="Bacteria"/>
</dbReference>
<evidence type="ECO:0000256" key="6">
    <source>
        <dbReference type="ARBA" id="ARBA00023136"/>
    </source>
</evidence>
<dbReference type="InterPro" id="IPR000515">
    <property type="entry name" value="MetI-like"/>
</dbReference>
<reference evidence="9 10" key="1">
    <citation type="journal article" date="2013" name="ISME J.">
        <title>Metabolic model for the filamentous 'Candidatus Microthrix parvicella' based on genomic and metagenomic analyses.</title>
        <authorList>
            <person name="Jon McIlroy S."/>
            <person name="Kristiansen R."/>
            <person name="Albertsen M."/>
            <person name="Michael Karst S."/>
            <person name="Rossetti S."/>
            <person name="Lund Nielsen J."/>
            <person name="Tandoi V."/>
            <person name="James Seviour R."/>
            <person name="Nielsen P.H."/>
        </authorList>
    </citation>
    <scope>NUCLEOTIDE SEQUENCE [LARGE SCALE GENOMIC DNA]</scope>
    <source>
        <strain evidence="9 10">RN1</strain>
    </source>
</reference>
<keyword evidence="5 7" id="KW-1133">Transmembrane helix</keyword>
<dbReference type="InterPro" id="IPR035906">
    <property type="entry name" value="MetI-like_sf"/>
</dbReference>
<evidence type="ECO:0000256" key="3">
    <source>
        <dbReference type="ARBA" id="ARBA00022475"/>
    </source>
</evidence>
<proteinExistence type="inferred from homology"/>
<dbReference type="PANTHER" id="PTHR43163">
    <property type="entry name" value="DIPEPTIDE TRANSPORT SYSTEM PERMEASE PROTEIN DPPB-RELATED"/>
    <property type="match status" value="1"/>
</dbReference>
<dbReference type="EMBL" id="CANL01000045">
    <property type="protein sequence ID" value="CCM64946.1"/>
    <property type="molecule type" value="Genomic_DNA"/>
</dbReference>
<feature type="transmembrane region" description="Helical" evidence="7">
    <location>
        <begin position="100"/>
        <end position="120"/>
    </location>
</feature>
<evidence type="ECO:0000259" key="8">
    <source>
        <dbReference type="PROSITE" id="PS50928"/>
    </source>
</evidence>
<gene>
    <name evidence="9" type="ORF">BN381_50088</name>
</gene>
<dbReference type="PANTHER" id="PTHR43163:SF6">
    <property type="entry name" value="DIPEPTIDE TRANSPORT SYSTEM PERMEASE PROTEIN DPPB-RELATED"/>
    <property type="match status" value="1"/>
</dbReference>
<protein>
    <submittedName>
        <fullName evidence="9">Putative ABC-type transporter, integral membrane subunit</fullName>
    </submittedName>
</protein>
<feature type="transmembrane region" description="Helical" evidence="7">
    <location>
        <begin position="285"/>
        <end position="308"/>
    </location>
</feature>
<comment type="similarity">
    <text evidence="7">Belongs to the binding-protein-dependent transport system permease family.</text>
</comment>
<evidence type="ECO:0000256" key="4">
    <source>
        <dbReference type="ARBA" id="ARBA00022692"/>
    </source>
</evidence>
<evidence type="ECO:0000256" key="5">
    <source>
        <dbReference type="ARBA" id="ARBA00022989"/>
    </source>
</evidence>
<dbReference type="GO" id="GO:0005886">
    <property type="term" value="C:plasma membrane"/>
    <property type="evidence" value="ECO:0007669"/>
    <property type="project" value="UniProtKB-SubCell"/>
</dbReference>
<feature type="transmembrane region" description="Helical" evidence="7">
    <location>
        <begin position="182"/>
        <end position="201"/>
    </location>
</feature>
<feature type="domain" description="ABC transmembrane type-1" evidence="8">
    <location>
        <begin position="96"/>
        <end position="305"/>
    </location>
</feature>
<keyword evidence="2 7" id="KW-0813">Transport</keyword>
<dbReference type="CDD" id="cd06261">
    <property type="entry name" value="TM_PBP2"/>
    <property type="match status" value="1"/>
</dbReference>
<dbReference type="HOGENOM" id="CLU_036879_0_1_11"/>